<keyword evidence="3" id="KW-1185">Reference proteome</keyword>
<name>A0A4V3FUG6_9PSEU</name>
<accession>A0A4V3FUG6</accession>
<proteinExistence type="predicted"/>
<organism evidence="2 3">
    <name type="scientific">Actinophytocola oryzae</name>
    <dbReference type="NCBI Taxonomy" id="502181"/>
    <lineage>
        <taxon>Bacteria</taxon>
        <taxon>Bacillati</taxon>
        <taxon>Actinomycetota</taxon>
        <taxon>Actinomycetes</taxon>
        <taxon>Pseudonocardiales</taxon>
        <taxon>Pseudonocardiaceae</taxon>
    </lineage>
</organism>
<dbReference type="AlphaFoldDB" id="A0A4V3FUG6"/>
<gene>
    <name evidence="2" type="ORF">CLV71_103372</name>
</gene>
<evidence type="ECO:0000313" key="3">
    <source>
        <dbReference type="Proteomes" id="UP000294927"/>
    </source>
</evidence>
<feature type="compositionally biased region" description="Low complexity" evidence="1">
    <location>
        <begin position="19"/>
        <end position="35"/>
    </location>
</feature>
<dbReference type="EMBL" id="SOCP01000003">
    <property type="protein sequence ID" value="TDV55131.1"/>
    <property type="molecule type" value="Genomic_DNA"/>
</dbReference>
<comment type="caution">
    <text evidence="2">The sequence shown here is derived from an EMBL/GenBank/DDBJ whole genome shotgun (WGS) entry which is preliminary data.</text>
</comment>
<sequence length="72" mass="7540">MDSSENGRGGGVVSKRVAPRAAAGRGVPAGRSAGGTRRVGGVRFPPSWPTVLADRHDAIFRDLLESRELEVA</sequence>
<reference evidence="2 3" key="1">
    <citation type="submission" date="2019-03" db="EMBL/GenBank/DDBJ databases">
        <title>Genomic Encyclopedia of Archaeal and Bacterial Type Strains, Phase II (KMG-II): from individual species to whole genera.</title>
        <authorList>
            <person name="Goeker M."/>
        </authorList>
    </citation>
    <scope>NUCLEOTIDE SEQUENCE [LARGE SCALE GENOMIC DNA]</scope>
    <source>
        <strain evidence="2 3">DSM 45499</strain>
    </source>
</reference>
<feature type="region of interest" description="Disordered" evidence="1">
    <location>
        <begin position="1"/>
        <end position="44"/>
    </location>
</feature>
<evidence type="ECO:0000313" key="2">
    <source>
        <dbReference type="EMBL" id="TDV55131.1"/>
    </source>
</evidence>
<evidence type="ECO:0000256" key="1">
    <source>
        <dbReference type="SAM" id="MobiDB-lite"/>
    </source>
</evidence>
<dbReference type="Proteomes" id="UP000294927">
    <property type="component" value="Unassembled WGS sequence"/>
</dbReference>
<protein>
    <submittedName>
        <fullName evidence="2">Uncharacterized protein</fullName>
    </submittedName>
</protein>